<sequence>MLRSQFNAKMNFVFLPHVHDALQNYQFDPMCSFYDPNFNDPDAWVFIFIRDMSIRSVVSATSVSTSPDYRYDITSSITSWRWMPSDTSSSSSTDSDTSSTETSSSERTVNSFVKGSLVQAASNADTNVDTPFHSEDNDEYSENVKYCTWDAYEIVPKCHKVDVDDIAVDNSCAWFSCKTHRDEVQIVENPKYVRRINKKSNTKCNSSSG</sequence>
<proteinExistence type="predicted"/>
<feature type="region of interest" description="Disordered" evidence="1">
    <location>
        <begin position="84"/>
        <end position="109"/>
    </location>
</feature>
<reference evidence="2" key="1">
    <citation type="journal article" date="2019" name="bioRxiv">
        <title>The Genome of the Zebra Mussel, Dreissena polymorpha: A Resource for Invasive Species Research.</title>
        <authorList>
            <person name="McCartney M.A."/>
            <person name="Auch B."/>
            <person name="Kono T."/>
            <person name="Mallez S."/>
            <person name="Zhang Y."/>
            <person name="Obille A."/>
            <person name="Becker A."/>
            <person name="Abrahante J.E."/>
            <person name="Garbe J."/>
            <person name="Badalamenti J.P."/>
            <person name="Herman A."/>
            <person name="Mangelson H."/>
            <person name="Liachko I."/>
            <person name="Sullivan S."/>
            <person name="Sone E.D."/>
            <person name="Koren S."/>
            <person name="Silverstein K.A.T."/>
            <person name="Beckman K.B."/>
            <person name="Gohl D.M."/>
        </authorList>
    </citation>
    <scope>NUCLEOTIDE SEQUENCE</scope>
    <source>
        <strain evidence="2">Duluth1</strain>
        <tissue evidence="2">Whole animal</tissue>
    </source>
</reference>
<evidence type="ECO:0000313" key="3">
    <source>
        <dbReference type="Proteomes" id="UP000828390"/>
    </source>
</evidence>
<dbReference type="EMBL" id="JAIWYP010000002">
    <property type="protein sequence ID" value="KAH3866764.1"/>
    <property type="molecule type" value="Genomic_DNA"/>
</dbReference>
<dbReference type="AlphaFoldDB" id="A0A9D4LZH6"/>
<gene>
    <name evidence="2" type="ORF">DPMN_029863</name>
</gene>
<reference evidence="2" key="2">
    <citation type="submission" date="2020-11" db="EMBL/GenBank/DDBJ databases">
        <authorList>
            <person name="McCartney M.A."/>
            <person name="Auch B."/>
            <person name="Kono T."/>
            <person name="Mallez S."/>
            <person name="Becker A."/>
            <person name="Gohl D.M."/>
            <person name="Silverstein K.A.T."/>
            <person name="Koren S."/>
            <person name="Bechman K.B."/>
            <person name="Herman A."/>
            <person name="Abrahante J.E."/>
            <person name="Garbe J."/>
        </authorList>
    </citation>
    <scope>NUCLEOTIDE SEQUENCE</scope>
    <source>
        <strain evidence="2">Duluth1</strain>
        <tissue evidence="2">Whole animal</tissue>
    </source>
</reference>
<evidence type="ECO:0000313" key="2">
    <source>
        <dbReference type="EMBL" id="KAH3866764.1"/>
    </source>
</evidence>
<feature type="compositionally biased region" description="Low complexity" evidence="1">
    <location>
        <begin position="85"/>
        <end position="106"/>
    </location>
</feature>
<dbReference type="Proteomes" id="UP000828390">
    <property type="component" value="Unassembled WGS sequence"/>
</dbReference>
<name>A0A9D4LZH6_DREPO</name>
<keyword evidence="3" id="KW-1185">Reference proteome</keyword>
<evidence type="ECO:0000256" key="1">
    <source>
        <dbReference type="SAM" id="MobiDB-lite"/>
    </source>
</evidence>
<accession>A0A9D4LZH6</accession>
<organism evidence="2 3">
    <name type="scientific">Dreissena polymorpha</name>
    <name type="common">Zebra mussel</name>
    <name type="synonym">Mytilus polymorpha</name>
    <dbReference type="NCBI Taxonomy" id="45954"/>
    <lineage>
        <taxon>Eukaryota</taxon>
        <taxon>Metazoa</taxon>
        <taxon>Spiralia</taxon>
        <taxon>Lophotrochozoa</taxon>
        <taxon>Mollusca</taxon>
        <taxon>Bivalvia</taxon>
        <taxon>Autobranchia</taxon>
        <taxon>Heteroconchia</taxon>
        <taxon>Euheterodonta</taxon>
        <taxon>Imparidentia</taxon>
        <taxon>Neoheterodontei</taxon>
        <taxon>Myida</taxon>
        <taxon>Dreissenoidea</taxon>
        <taxon>Dreissenidae</taxon>
        <taxon>Dreissena</taxon>
    </lineage>
</organism>
<protein>
    <submittedName>
        <fullName evidence="2">Uncharacterized protein</fullName>
    </submittedName>
</protein>
<comment type="caution">
    <text evidence="2">The sequence shown here is derived from an EMBL/GenBank/DDBJ whole genome shotgun (WGS) entry which is preliminary data.</text>
</comment>